<dbReference type="Proteomes" id="UP000053268">
    <property type="component" value="Unassembled WGS sequence"/>
</dbReference>
<organism evidence="4 5">
    <name type="scientific">Papilio xuthus</name>
    <name type="common">Asian swallowtail butterfly</name>
    <dbReference type="NCBI Taxonomy" id="66420"/>
    <lineage>
        <taxon>Eukaryota</taxon>
        <taxon>Metazoa</taxon>
        <taxon>Ecdysozoa</taxon>
        <taxon>Arthropoda</taxon>
        <taxon>Hexapoda</taxon>
        <taxon>Insecta</taxon>
        <taxon>Pterygota</taxon>
        <taxon>Neoptera</taxon>
        <taxon>Endopterygota</taxon>
        <taxon>Lepidoptera</taxon>
        <taxon>Glossata</taxon>
        <taxon>Ditrysia</taxon>
        <taxon>Papilionoidea</taxon>
        <taxon>Papilionidae</taxon>
        <taxon>Papilioninae</taxon>
        <taxon>Papilio</taxon>
    </lineage>
</organism>
<feature type="domain" description="Shavenoid isoform B-like N-terminal" evidence="3">
    <location>
        <begin position="16"/>
        <end position="79"/>
    </location>
</feature>
<keyword evidence="2" id="KW-0472">Membrane</keyword>
<dbReference type="EMBL" id="KQ458575">
    <property type="protein sequence ID" value="KPJ05707.1"/>
    <property type="molecule type" value="Genomic_DNA"/>
</dbReference>
<dbReference type="AlphaFoldDB" id="A0A194QJK1"/>
<evidence type="ECO:0000256" key="1">
    <source>
        <dbReference type="SAM" id="MobiDB-lite"/>
    </source>
</evidence>
<feature type="compositionally biased region" description="Basic and acidic residues" evidence="1">
    <location>
        <begin position="1023"/>
        <end position="1032"/>
    </location>
</feature>
<feature type="compositionally biased region" description="Pro residues" evidence="1">
    <location>
        <begin position="715"/>
        <end position="724"/>
    </location>
</feature>
<keyword evidence="2" id="KW-0812">Transmembrane</keyword>
<feature type="region of interest" description="Disordered" evidence="1">
    <location>
        <begin position="1023"/>
        <end position="1089"/>
    </location>
</feature>
<dbReference type="InterPro" id="IPR057507">
    <property type="entry name" value="Sha_B-like_N"/>
</dbReference>
<dbReference type="GO" id="GO:0035317">
    <property type="term" value="P:imaginal disc-derived wing hair organization"/>
    <property type="evidence" value="ECO:0007669"/>
    <property type="project" value="TreeGrafter"/>
</dbReference>
<protein>
    <recommendedName>
        <fullName evidence="3">Shavenoid isoform B-like N-terminal domain-containing protein</fullName>
    </recommendedName>
</protein>
<feature type="region of interest" description="Disordered" evidence="1">
    <location>
        <begin position="391"/>
        <end position="426"/>
    </location>
</feature>
<accession>A0A194QJK1</accession>
<evidence type="ECO:0000313" key="5">
    <source>
        <dbReference type="Proteomes" id="UP000053268"/>
    </source>
</evidence>
<dbReference type="PANTHER" id="PTHR39387:SF1">
    <property type="entry name" value="SHAVENOID, ISOFORM B"/>
    <property type="match status" value="1"/>
</dbReference>
<gene>
    <name evidence="4" type="ORF">RR46_02229</name>
</gene>
<dbReference type="GO" id="GO:0005938">
    <property type="term" value="C:cell cortex"/>
    <property type="evidence" value="ECO:0007669"/>
    <property type="project" value="TreeGrafter"/>
</dbReference>
<feature type="transmembrane region" description="Helical" evidence="2">
    <location>
        <begin position="280"/>
        <end position="302"/>
    </location>
</feature>
<dbReference type="PANTHER" id="PTHR39387">
    <property type="entry name" value="SHAVENOID, ISOFORM B"/>
    <property type="match status" value="1"/>
</dbReference>
<proteinExistence type="predicted"/>
<reference evidence="4 5" key="1">
    <citation type="journal article" date="2015" name="Nat. Commun.">
        <title>Outbred genome sequencing and CRISPR/Cas9 gene editing in butterflies.</title>
        <authorList>
            <person name="Li X."/>
            <person name="Fan D."/>
            <person name="Zhang W."/>
            <person name="Liu G."/>
            <person name="Zhang L."/>
            <person name="Zhao L."/>
            <person name="Fang X."/>
            <person name="Chen L."/>
            <person name="Dong Y."/>
            <person name="Chen Y."/>
            <person name="Ding Y."/>
            <person name="Zhao R."/>
            <person name="Feng M."/>
            <person name="Zhu Y."/>
            <person name="Feng Y."/>
            <person name="Jiang X."/>
            <person name="Zhu D."/>
            <person name="Xiang H."/>
            <person name="Feng X."/>
            <person name="Li S."/>
            <person name="Wang J."/>
            <person name="Zhang G."/>
            <person name="Kronforst M.R."/>
            <person name="Wang W."/>
        </authorList>
    </citation>
    <scope>NUCLEOTIDE SEQUENCE [LARGE SCALE GENOMIC DNA]</scope>
    <source>
        <strain evidence="4">Ya'a_city_454_Px</strain>
        <tissue evidence="4">Whole body</tissue>
    </source>
</reference>
<evidence type="ECO:0000313" key="4">
    <source>
        <dbReference type="EMBL" id="KPJ05707.1"/>
    </source>
</evidence>
<feature type="compositionally biased region" description="Basic and acidic residues" evidence="1">
    <location>
        <begin position="1054"/>
        <end position="1064"/>
    </location>
</feature>
<dbReference type="STRING" id="66420.A0A194QJK1"/>
<feature type="compositionally biased region" description="Basic residues" evidence="1">
    <location>
        <begin position="1077"/>
        <end position="1087"/>
    </location>
</feature>
<keyword evidence="5" id="KW-1185">Reference proteome</keyword>
<feature type="region of interest" description="Disordered" evidence="1">
    <location>
        <begin position="668"/>
        <end position="735"/>
    </location>
</feature>
<feature type="compositionally biased region" description="Basic and acidic residues" evidence="1">
    <location>
        <begin position="628"/>
        <end position="648"/>
    </location>
</feature>
<feature type="region of interest" description="Disordered" evidence="1">
    <location>
        <begin position="613"/>
        <end position="648"/>
    </location>
</feature>
<dbReference type="Pfam" id="PF23328">
    <property type="entry name" value="Sha_B_N"/>
    <property type="match status" value="1"/>
</dbReference>
<sequence>MIRPCLSNHREEMALANVTRFASGDLFSLVGPECGLTRCMEVSHGTALAAMGVSGCSCQCARDTPAFREDQKICVNHIDECRMASYGRGATKPQIPFVFLPLKGQIVYPAKEIVFTDVEDAVCAVTSAQYLSPSGWLALRDLVDNDVPFALYRDEGSTYLQEPIICLRQVSLQSDIIFKADEKHKDFERIVPPVNELVLFINQWRGSSALHGRLEGRLVTVHVLCSAPAPARLAASCASFRVAGATHNTILDVRSIPFHAGEIVNTEQVSQSKGLSVLEYLAIGVCVLMVIFIYAAGIIFYIHYKQKQKRKAIDPELNRSRTASTENISTIDMDNVRLKKNPLLNLDNMQNDFLNDAGLSDVSERTEDTLDSSTNFQKQFQNPNIVSAMIHTHRKKPSRPSLRTSTPERLTERLQRRSASPEIEKAPQSDLSIIDCSVETNSMTSLNPPTNVEPVIRRKLYFNPVFFEVEHLKNPPPAAIDFLIKIREIMAIAKEKMLSKRFIPMLSDIPEEDLYHTLDLGWNIPCARRGRRFSAISLKRENSRRAVHCGGCPGCDSSDSKSQKAPGFNPIQLIDDYKQRIVQKWLDEVPSPPQTIRPTKSIAKVSGTPRIVDTKKKDDVRVSPVIPIRRDESHANKQEVRKPIESGSREKLSNLRVKETIDVKRDLDKPKTIISNQDNNRNEKKLTSPPSNKKPQEKRSPSSNATRRVVRKKLPPPPPPPVNPQEPVTPDKKEPVLPEVKVKMEAVIKELNKCKRSEEGELEELRRLAVLASGPKIVIPVVSADSQYYSDDNTLTHDRKATHLSEISMEFDSLERNILKRRRFSLDFGSEIIQKQQTIHKFSELPMERLSRSWRDIKKAVEATPSEQIKSIVPNISTCRVNDLYMNPIEPLYNNIETPGPLTIEVRGSPVDIRQKIHDDFDPDTLDRKPRREMKKSVEKILLKSGGSFKNKIVSHNANYDFAKEGERKTPPEAVFTRKIGSLRQIYEAKAKAQQEPRLYERRSSLPYANHDIAKFMKSVRPSDFRKAEGQSDPKPPIPPKQRRGSEKYSPPSERQRSEEKERVTQYIRSENLNARRSGRRSSRTRSRRVDLKKLCRTEDSGYLSTDSNESKCRARYMMLRPKFLPPEPAPKPVPPVVRTLAIQIESDTDEMESLCDGRSESGGESVETDSVFFGNFDESKEMYSELGLCVETRDMLAASQDQIDSGFVGETNIILSGDSDSEHRSVISIVTGRDGRSSVASITKLDDTPYVHSVEC</sequence>
<evidence type="ECO:0000259" key="3">
    <source>
        <dbReference type="Pfam" id="PF23328"/>
    </source>
</evidence>
<evidence type="ECO:0000256" key="2">
    <source>
        <dbReference type="SAM" id="Phobius"/>
    </source>
</evidence>
<name>A0A194QJK1_PAPXU</name>
<keyword evidence="2" id="KW-1133">Transmembrane helix</keyword>